<evidence type="ECO:0000256" key="5">
    <source>
        <dbReference type="SAM" id="Phobius"/>
    </source>
</evidence>
<dbReference type="PANTHER" id="PTHR12080:SF125">
    <property type="entry name" value="CD48 ANTIGEN-LIKE"/>
    <property type="match status" value="1"/>
</dbReference>
<accession>A0A3B4X4K2</accession>
<protein>
    <recommendedName>
        <fullName evidence="9">Ig-like domain-containing protein</fullName>
    </recommendedName>
</protein>
<dbReference type="Ensembl" id="ENSSLDT00000012998.1">
    <property type="protein sequence ID" value="ENSSLDP00000012544.1"/>
    <property type="gene ID" value="ENSSLDG00000009979.1"/>
</dbReference>
<evidence type="ECO:0008006" key="9">
    <source>
        <dbReference type="Google" id="ProtNLM"/>
    </source>
</evidence>
<dbReference type="InterPro" id="IPR036179">
    <property type="entry name" value="Ig-like_dom_sf"/>
</dbReference>
<evidence type="ECO:0000256" key="6">
    <source>
        <dbReference type="SAM" id="SignalP"/>
    </source>
</evidence>
<evidence type="ECO:0000256" key="2">
    <source>
        <dbReference type="ARBA" id="ARBA00022729"/>
    </source>
</evidence>
<feature type="transmembrane region" description="Helical" evidence="5">
    <location>
        <begin position="208"/>
        <end position="230"/>
    </location>
</feature>
<evidence type="ECO:0000313" key="7">
    <source>
        <dbReference type="Ensembl" id="ENSSLDP00000012544.1"/>
    </source>
</evidence>
<keyword evidence="4" id="KW-0325">Glycoprotein</keyword>
<reference evidence="7" key="1">
    <citation type="submission" date="2025-08" db="UniProtKB">
        <authorList>
            <consortium name="Ensembl"/>
        </authorList>
    </citation>
    <scope>IDENTIFICATION</scope>
</reference>
<dbReference type="GO" id="GO:0016020">
    <property type="term" value="C:membrane"/>
    <property type="evidence" value="ECO:0007669"/>
    <property type="project" value="UniProtKB-SubCell"/>
</dbReference>
<dbReference type="STRING" id="1841481.ENSSLDP00000012544"/>
<evidence type="ECO:0000256" key="3">
    <source>
        <dbReference type="ARBA" id="ARBA00023136"/>
    </source>
</evidence>
<dbReference type="Gene3D" id="2.60.40.10">
    <property type="entry name" value="Immunoglobulins"/>
    <property type="match status" value="2"/>
</dbReference>
<evidence type="ECO:0000256" key="4">
    <source>
        <dbReference type="ARBA" id="ARBA00023180"/>
    </source>
</evidence>
<feature type="signal peptide" evidence="6">
    <location>
        <begin position="1"/>
        <end position="21"/>
    </location>
</feature>
<evidence type="ECO:0000256" key="1">
    <source>
        <dbReference type="ARBA" id="ARBA00004370"/>
    </source>
</evidence>
<feature type="chain" id="PRO_5017263787" description="Ig-like domain-containing protein" evidence="6">
    <location>
        <begin position="22"/>
        <end position="264"/>
    </location>
</feature>
<dbReference type="GeneTree" id="ENSGT00610000086518"/>
<keyword evidence="2 6" id="KW-0732">Signal</keyword>
<organism evidence="7 8">
    <name type="scientific">Seriola lalandi dorsalis</name>
    <dbReference type="NCBI Taxonomy" id="1841481"/>
    <lineage>
        <taxon>Eukaryota</taxon>
        <taxon>Metazoa</taxon>
        <taxon>Chordata</taxon>
        <taxon>Craniata</taxon>
        <taxon>Vertebrata</taxon>
        <taxon>Euteleostomi</taxon>
        <taxon>Actinopterygii</taxon>
        <taxon>Neopterygii</taxon>
        <taxon>Teleostei</taxon>
        <taxon>Neoteleostei</taxon>
        <taxon>Acanthomorphata</taxon>
        <taxon>Carangaria</taxon>
        <taxon>Carangiformes</taxon>
        <taxon>Carangidae</taxon>
        <taxon>Seriola</taxon>
    </lineage>
</organism>
<evidence type="ECO:0000313" key="8">
    <source>
        <dbReference type="Proteomes" id="UP000261360"/>
    </source>
</evidence>
<reference evidence="7" key="2">
    <citation type="submission" date="2025-09" db="UniProtKB">
        <authorList>
            <consortium name="Ensembl"/>
        </authorList>
    </citation>
    <scope>IDENTIFICATION</scope>
</reference>
<keyword evidence="3 5" id="KW-0472">Membrane</keyword>
<proteinExistence type="predicted"/>
<dbReference type="InterPro" id="IPR015631">
    <property type="entry name" value="CD2/SLAM_rcpt"/>
</dbReference>
<dbReference type="SUPFAM" id="SSF48726">
    <property type="entry name" value="Immunoglobulin"/>
    <property type="match status" value="1"/>
</dbReference>
<sequence>MYLFRRCSLFIAIQLLNKVEANSDTKYVEVGKTAVLSPGPVTDPSIKTMTWKHGSDIAVELIDNEINPYRQFKGRTHLNNVTGELTITGVTRTESGSYTSEINDKVTTRTTQLLVISPVPKPTVSTRCDQERTSCTLICKGNTTDAEPITYSWKSGDMTRNSTTHYEYIITKEEKEPWFSCALQNPVSYNSSDQTPNPFKPVNSSNRYWIFILVPIAALILCIMFVICRIRASRRGMFRMGQSQQDTFSSLIQEEMLKGCLKRD</sequence>
<dbReference type="AlphaFoldDB" id="A0A3B4X4K2"/>
<name>A0A3B4X4K2_SERLL</name>
<comment type="subcellular location">
    <subcellularLocation>
        <location evidence="1">Membrane</location>
    </subcellularLocation>
</comment>
<keyword evidence="5" id="KW-1133">Transmembrane helix</keyword>
<dbReference type="Proteomes" id="UP000261360">
    <property type="component" value="Unplaced"/>
</dbReference>
<dbReference type="InterPro" id="IPR013783">
    <property type="entry name" value="Ig-like_fold"/>
</dbReference>
<dbReference type="PANTHER" id="PTHR12080">
    <property type="entry name" value="SIGNALING LYMPHOCYTIC ACTIVATION MOLECULE"/>
    <property type="match status" value="1"/>
</dbReference>
<keyword evidence="5" id="KW-0812">Transmembrane</keyword>
<keyword evidence="8" id="KW-1185">Reference proteome</keyword>